<dbReference type="EMBL" id="GBRH01220690">
    <property type="protein sequence ID" value="JAD77205.1"/>
    <property type="molecule type" value="Transcribed_RNA"/>
</dbReference>
<accession>A0A0A9CV01</accession>
<sequence>MLDYFVSDVKLKCHLAQFLKQNKLMEDREWMYNGWSRGWAPSNDWIENTNHFIDCAFSMPSLV</sequence>
<protein>
    <submittedName>
        <fullName evidence="1">Uncharacterized protein</fullName>
    </submittedName>
</protein>
<name>A0A0A9CV01_ARUDO</name>
<reference evidence="1" key="2">
    <citation type="journal article" date="2015" name="Data Brief">
        <title>Shoot transcriptome of the giant reed, Arundo donax.</title>
        <authorList>
            <person name="Barrero R.A."/>
            <person name="Guerrero F.D."/>
            <person name="Moolhuijzen P."/>
            <person name="Goolsby J.A."/>
            <person name="Tidwell J."/>
            <person name="Bellgard S.E."/>
            <person name="Bellgard M.I."/>
        </authorList>
    </citation>
    <scope>NUCLEOTIDE SEQUENCE</scope>
    <source>
        <tissue evidence="1">Shoot tissue taken approximately 20 cm above the soil surface</tissue>
    </source>
</reference>
<dbReference type="AlphaFoldDB" id="A0A0A9CV01"/>
<reference evidence="1" key="1">
    <citation type="submission" date="2014-09" db="EMBL/GenBank/DDBJ databases">
        <authorList>
            <person name="Magalhaes I.L.F."/>
            <person name="Oliveira U."/>
            <person name="Santos F.R."/>
            <person name="Vidigal T.H.D.A."/>
            <person name="Brescovit A.D."/>
            <person name="Santos A.J."/>
        </authorList>
    </citation>
    <scope>NUCLEOTIDE SEQUENCE</scope>
    <source>
        <tissue evidence="1">Shoot tissue taken approximately 20 cm above the soil surface</tissue>
    </source>
</reference>
<organism evidence="1">
    <name type="scientific">Arundo donax</name>
    <name type="common">Giant reed</name>
    <name type="synonym">Donax arundinaceus</name>
    <dbReference type="NCBI Taxonomy" id="35708"/>
    <lineage>
        <taxon>Eukaryota</taxon>
        <taxon>Viridiplantae</taxon>
        <taxon>Streptophyta</taxon>
        <taxon>Embryophyta</taxon>
        <taxon>Tracheophyta</taxon>
        <taxon>Spermatophyta</taxon>
        <taxon>Magnoliopsida</taxon>
        <taxon>Liliopsida</taxon>
        <taxon>Poales</taxon>
        <taxon>Poaceae</taxon>
        <taxon>PACMAD clade</taxon>
        <taxon>Arundinoideae</taxon>
        <taxon>Arundineae</taxon>
        <taxon>Arundo</taxon>
    </lineage>
</organism>
<proteinExistence type="predicted"/>
<evidence type="ECO:0000313" key="1">
    <source>
        <dbReference type="EMBL" id="JAD77205.1"/>
    </source>
</evidence>